<evidence type="ECO:0000313" key="3">
    <source>
        <dbReference type="WBParaSite" id="ECPE_0001165501-mRNA-1"/>
    </source>
</evidence>
<sequence length="93" mass="10388">MVLMAVRNGWTRTDGEGDAVDAIYLDFSKAFDRVNHTSSTIMAFEISRLIRLKNSSNDGPYQFVFLIAYPDSSKPPAVFHKDPYSVPVCSSHS</sequence>
<reference evidence="1 2" key="2">
    <citation type="submission" date="2018-11" db="EMBL/GenBank/DDBJ databases">
        <authorList>
            <consortium name="Pathogen Informatics"/>
        </authorList>
    </citation>
    <scope>NUCLEOTIDE SEQUENCE [LARGE SCALE GENOMIC DNA]</scope>
    <source>
        <strain evidence="1 2">Egypt</strain>
    </source>
</reference>
<dbReference type="AlphaFoldDB" id="A0A183AXD5"/>
<reference evidence="3" key="1">
    <citation type="submission" date="2016-06" db="UniProtKB">
        <authorList>
            <consortium name="WormBaseParasite"/>
        </authorList>
    </citation>
    <scope>IDENTIFICATION</scope>
</reference>
<gene>
    <name evidence="1" type="ORF">ECPE_LOCUS11620</name>
</gene>
<protein>
    <submittedName>
        <fullName evidence="3">Reverse transcriptase domain-containing protein</fullName>
    </submittedName>
</protein>
<dbReference type="Proteomes" id="UP000272942">
    <property type="component" value="Unassembled WGS sequence"/>
</dbReference>
<evidence type="ECO:0000313" key="2">
    <source>
        <dbReference type="Proteomes" id="UP000272942"/>
    </source>
</evidence>
<accession>A0A183AXD5</accession>
<dbReference type="EMBL" id="UZAN01051180">
    <property type="protein sequence ID" value="VDP88738.1"/>
    <property type="molecule type" value="Genomic_DNA"/>
</dbReference>
<organism evidence="3">
    <name type="scientific">Echinostoma caproni</name>
    <dbReference type="NCBI Taxonomy" id="27848"/>
    <lineage>
        <taxon>Eukaryota</taxon>
        <taxon>Metazoa</taxon>
        <taxon>Spiralia</taxon>
        <taxon>Lophotrochozoa</taxon>
        <taxon>Platyhelminthes</taxon>
        <taxon>Trematoda</taxon>
        <taxon>Digenea</taxon>
        <taxon>Plagiorchiida</taxon>
        <taxon>Echinostomata</taxon>
        <taxon>Echinostomatoidea</taxon>
        <taxon>Echinostomatidae</taxon>
        <taxon>Echinostoma</taxon>
    </lineage>
</organism>
<dbReference type="WBParaSite" id="ECPE_0001165501-mRNA-1">
    <property type="protein sequence ID" value="ECPE_0001165501-mRNA-1"/>
    <property type="gene ID" value="ECPE_0001165501"/>
</dbReference>
<evidence type="ECO:0000313" key="1">
    <source>
        <dbReference type="EMBL" id="VDP88738.1"/>
    </source>
</evidence>
<keyword evidence="2" id="KW-1185">Reference proteome</keyword>
<proteinExistence type="predicted"/>
<name>A0A183AXD5_9TREM</name>
<dbReference type="OrthoDB" id="426210at2759"/>